<sequence length="4586" mass="491340">MNFLRLKHFVIFLFFIQIQSISAQTNSSNTFNPNRVWNDFLPSADCFFESDFTNNFNIRLAAESAPDVVTFATPMVGDMTGDGIPEILILAKPTNKERLGFSWYEWDYLEEGKYGSVTYITRDINVYNYQTGPPDQLVRTGIVRTPDLHFEGPNPFLIAKIPQLSNEPLVIVATSHLQTTPGYAKYKSRLIAYRLNNTDADDYVWISKEEYGKNVPNGSTGVQYKSGAAPGIADFNGDGIPEVYIYNEIFSLKPADNGKKLTDGGAFGQGVQLTSLGGGSMRGGSIGVSVAADVIPGGNLELVAGKSVYELDGSFNIIRRIDAPNVNGQAARDGFTSIADINRDGVLDVIITTARTDVPDSRLVYVWTVNGGSGILIARQSILDAGAGVDKGNVRATGLAFIGDIDKNGTPEIGLTSPLRLWMFYYDGTTTLKSKWTGPLITADRSGYTLITMFDFDQDGKQELVYRDESTLRIIDGSGASPTIKSSIPVGAATAGDGAVIADVNQDGEADIIVTNQHGFVGNIQDGYFGEPYAKLAVFRSDGNPWAPSRSVWNQYAYFNFNVNDDLTIPVPQLNHGTVASVFFPRFNAFGCLEGDEQPFNSFLVQTTLYNDAGCKITGDPLMDAQIELDQARFICYTSGPQIESIFTITNAGNALLPKETPISFYVDNVFILVKTLAQLGLGDISPDQSEEVTLVLDSSVADNLVSGSQKLKAIINWDNASQKFVYDECIYDNEFIAPIISRPVYEVESPQPVCEGESVFLEPKKSSYVDPTTGVPVESVESTQLKWYKDNVSGSPITNGTINGVSYTIDPINFSLLIEGLPASSSEQIFILVDGCTGRKVSVPVTVSPMPAISFEIQDVLCNGENTGRITNIIGDQSYLSYSLDGTTFITGNQLKATNFSAGIFTVTVIASQNSSASCEATFTFEITEPDPIVLTNQVITPPSCDLPNGTYSIDFEGGKTPYKLTLTKGSGVIETVSNLPTGTYTKSDLAPGSYLFTVTDANGCTISDPFILTNDPKQSINIVLADQEICEGQNVTLIPEINTGGNPRVVTWFYDALGTTKLVNGPDPKNGNISYTITGEELVISGLPSGAAKEYYVRVSGDLYCPIIEAVSITVLPPLTVTITATEIICFGDLVDITASATGGDGDFLYSLNGGATQSESIFKGVSAGDYTVTVTSANCTVTSDLVSVKAPPAPITLQGEQTIIGASCNESNGIIQNVVVTGGWGNYTIEWKKDDPNTGTVVGNQIPEITGLAAGNYFLVVKDSKGCVQDFPFVVNQQPLPDLEIANVAVCEGEEVTLIPVQTVSGASQTELIWYKDAAGSILLSQGIDPNNPAITYTISDESVLQIQGLPAGTYTYYLEIVCSGERKPATVVVSAAPNPVIEKTDVVCFGESTGKIKVTANSNANFLYSVNGAAPVNQSALEALSFAVGDYSIVITETGTDCSTTEEITIDQPEELIFKEIDKVDPACGVDDGIIEFEIGGGLKAYGITINKQPLSGYQVTENANVFTVSDLAVGQYDIQITDANGCIVVGQFILVEDKSNTVESKDLDKFICEGEVAIFVPELTITGSVTPKFTWFLDSDMTQPVTANYTAGGTGVMYEIDPATGQLSIHNLSLGAEDYFLQITDEAICTVTSKADVTVSAAPNPVIEKTDVVCFGDSTGKLKVTSNSNANYLYSVNGAATINQSALEALSFAVGDYSIVITETGTDCSTTEEITIDQPEELIFKAIDKVDPACGVDDGIIEFEIGGGLKGYGITINKQPLSGYQVTENANVFTVSDLAVGQYDIQITDANGCIVVGQFILVEDKSNTVESKDLAKVFCEGEVAIFVPEITITGSVTPTFTWYLDSELTQPVTANYTAGGTGIMYEIDPVTGQLSIHNLGLGAEDYFLQITDEAICTVTSRADVTVTISPNPVLETTDILCFGESTGKIKVTANSNSNYLYSVNGAAPIKQAALEALEFAAGDYTIVITETGNDCSTTEVVKIAQPEELIFKAIDQKSPACGVNDGTIQFEIVGGTEDYIITINNKPLADYKAVKTDQVFTVSELALGQYDIRVTDANGCKVVGEFTLLDDNSNTLQSKNLDKVFCEGEVAIFVPEITITGSVTPTFTWFLDSDMTQPVTANYTAGGTGVMYEIDPVTGQLSIHNLGLGAEDYFLQITDEAICTVTSRADVTVTISPNPVLETTDILCFGESTGKIKVTSNSNANYLYSVNGAAPIKQAALEALEFAAGDYTIVITETGNDCSTTETVKIAQPEELIFKAIDQKSPACGVNDGTIQFEIAGGTEDYIITINNKPLSGYQVTENNNVFIVSELALGQYDIRVTDANGCKVVGGFTLVDDSSNTLQSKNLDKVFCEGEVAIFVPEITITGSVTPTFTWFLDSDMTQPVTANYTAGGTGVMYEIDPVTGQLSIHNLGLGAEDYFLQITDEAICTVTSRADVKVTISPNPDLETTDILCFGESTGKIKVTSNSNTNYLYSVNGAASIMQAALEALEFAAGDYTIVITETGNDCSTTEVVKIAQPEELIFKAIDQKSPACGVNDGTIQFEIAGGTEDYIITINNKPLADYKAVKTDQVFTVSELALGQYDIRVTDANGCKVVGGFTLVDDSSNTLQSKNLDKFFCEGELAIFIPEITITGSVTPTFTWFLDSDMTQPVTANYIAGGTGIMYEIDPVTGQLSIHNLGLGDEDYFLQITDEAICTVTSRADVTVTISPNPVLETTDILCFGESTGKIKVTSNSNANYLYSVNGAAPIKQAALEALEFAAGDYTIVITETGNDCSTTEVVKIVHPEELIFKAIDQKSPACGVNDGTIQFEIAGGTEDYNITINNKPLSGYQVTENNNVYTVSDLALGQYDIRVTDANGCKVVGGFTLVDDSANTLQSKNLDKVFCEGEVAIFIPEITITGSVTPTFTWFLDSDMTQAVTANYTAGGTGIMYEIDPATGQLSIHNLGLGAEDYFLQITDEAICTVISRADVTVTISPNPVLEKSDVLCFGESNGKIKVTANSNSKYLYSVNGGATIKQAALEALEFAAGDYTIVITENGTSCSTTEKLTIAQPEELIFTKIDQKSPACGLDDGMIKFSVSGGVKDYIITVNNLPLSDFDFTLVNEKYTIQKLKLGQYDIVITDANGCKLSQPSAFILIDDNSNSVESKNLAVTICKGEEAILIPELVIKGSVTPKLTWYADAALTKAIVANYSPSGTGVMFDIDATTGKLTAYNLPVGINSYYLEITDDKICALSSRADITVTDIPSPEFSITDILCFGEKTGKIKVSAGSDPTLLFSIDGAPRITLNQLEAQIFTAGTYQIKTFYGNATCGDLQTIEIIQPDELKIEKVSFLNSSCGENNGELVFIISGGVKAYTVLINGQPLSSYSYAEENNRYVVNKLTPGKYTITSKDANGCVAPAAVFDLVNLAAMPITAKEMAAEACEGSVIKFTPDFNSGSVNPTKRWFTDASLTKEVLSNYNPTGTGIMYQIAPSTGELSVYNLSAGNHTYYLQLSDPQICTISVKAIGTVNAGITGEAVATGIVCFGDITGSISVKNLNGGSGNYEFSLDNITWQSNPLFENLKAGSYKVYVRDIGGQLPCQLIIPTVIVEGPAKPISINPDPSIINASCGLPNGIISNIAITGGWGAYQVEWRKDSPTGTLVTGNLNTAENLAPGKYYLIVKDSLGCSEVFNFEITALKDPLYSIVKPADFCAGESITLEAINSVSGAATTNYVWSKGPNRQNPIAAGTDPVIPSASYSLQEIDSRLLLDIQGLPAGTYKYYLFIECTSQELLFEFTVKASPVLEIDKSDISCFGAKDGKIFVKSGGSSDFTFSINNGPSITQTALESTKFQKGIYKVVVSNSIGCSSQEYTIEIKEPALLEITDLTFKNNACGSQNGEINVKWLGGTAEYTVQLLQNGNVISSKKVSTLATSFNNLASGSYEVSILDANLCSIKGSAPIEIVDGPSEIIADDLSICVGDIAIIQPKVIPENVNAIYSWYWGSILPANKLSNGDTRGAVDIQITSSGEIKLAGMAAGNNQTLWVTVSGAGICEGDEHKVLVSVKNAPTFTATSKDELCYGDGGSIQITSADLINLEFSLNSGAFAKYPNGLINKLVPGTYTLQGRYSTGCVTNFGQTITIVGPSKPLGFDDFKVISSSCNAPDGEISGILGGGTGPYTISLNNSQGVKVSQDIQSPTGVFSFSGLLANSYQVVAIDRNGCQISDKAVQLTEKTTVITADDVTICEGETAVIQASYSQDSPNVIFNWFYDKALTKPVLLNASADSFGAQYESTDQGNLSITSLPARNAPYSYFIQVAGQGICPPEVKEVKVRVSPLPTLRVSNPSIVCDPDQSVDLTQFIEGYNPNIFDYIVTSPVGVSLRVDQLSAVNVNGSYIVQAAFKGNSCFTQIEKIAVIIATTRVQSLFNYQIEISNTNILVNGDVQVFEDVDFVDASSGEVIIWNWEFGDGNTSNSINPTHQYTEPGQFVVKLTTIDKYGCTSEYQRVIDIFNDYQIIIPNAFTPDGGKNQYFIPKYRGISSMEFYVFTTWGELIFEANSLETIGWDGTFRGKQAINGNYVYKAVFKTRSGEVVERAGVFILIR</sequence>
<evidence type="ECO:0000256" key="2">
    <source>
        <dbReference type="ARBA" id="ARBA00022737"/>
    </source>
</evidence>
<dbReference type="InterPro" id="IPR028994">
    <property type="entry name" value="Integrin_alpha_N"/>
</dbReference>
<reference evidence="5 6" key="1">
    <citation type="submission" date="2019-08" db="EMBL/GenBank/DDBJ databases">
        <title>Genome of Algoriphagus ratkowskyi IC026.</title>
        <authorList>
            <person name="Bowman J.P."/>
        </authorList>
    </citation>
    <scope>NUCLEOTIDE SEQUENCE [LARGE SCALE GENOMIC DNA]</scope>
    <source>
        <strain evidence="5 6">IC026</strain>
    </source>
</reference>
<dbReference type="PANTHER" id="PTHR13817:SF73">
    <property type="entry name" value="FIBRONECTIN TYPE-III DOMAIN-CONTAINING PROTEIN"/>
    <property type="match status" value="1"/>
</dbReference>
<evidence type="ECO:0000313" key="5">
    <source>
        <dbReference type="EMBL" id="TXD79082.1"/>
    </source>
</evidence>
<dbReference type="Pfam" id="PF18911">
    <property type="entry name" value="PKD_4"/>
    <property type="match status" value="1"/>
</dbReference>
<dbReference type="InterPro" id="IPR013783">
    <property type="entry name" value="Ig-like_fold"/>
</dbReference>
<dbReference type="SUPFAM" id="SSF69318">
    <property type="entry name" value="Integrin alpha N-terminal domain"/>
    <property type="match status" value="1"/>
</dbReference>
<organism evidence="5 6">
    <name type="scientific">Algoriphagus ratkowskyi</name>
    <dbReference type="NCBI Taxonomy" id="57028"/>
    <lineage>
        <taxon>Bacteria</taxon>
        <taxon>Pseudomonadati</taxon>
        <taxon>Bacteroidota</taxon>
        <taxon>Cytophagia</taxon>
        <taxon>Cytophagales</taxon>
        <taxon>Cyclobacteriaceae</taxon>
        <taxon>Algoriphagus</taxon>
    </lineage>
</organism>
<gene>
    <name evidence="5" type="ORF">ESW18_06075</name>
</gene>
<dbReference type="InterPro" id="IPR035986">
    <property type="entry name" value="PKD_dom_sf"/>
</dbReference>
<evidence type="ECO:0000259" key="4">
    <source>
        <dbReference type="PROSITE" id="PS50093"/>
    </source>
</evidence>
<name>A0ABY3HRA5_9BACT</name>
<accession>A0ABY3HRA5</accession>
<dbReference type="EMBL" id="VORV01000003">
    <property type="protein sequence ID" value="TXD79082.1"/>
    <property type="molecule type" value="Genomic_DNA"/>
</dbReference>
<feature type="chain" id="PRO_5046957615" evidence="3">
    <location>
        <begin position="24"/>
        <end position="4586"/>
    </location>
</feature>
<keyword evidence="1 3" id="KW-0732">Signal</keyword>
<dbReference type="InterPro" id="IPR022409">
    <property type="entry name" value="PKD/Chitinase_dom"/>
</dbReference>
<dbReference type="InterPro" id="IPR025667">
    <property type="entry name" value="SprB_repeat"/>
</dbReference>
<dbReference type="InterPro" id="IPR013517">
    <property type="entry name" value="FG-GAP"/>
</dbReference>
<dbReference type="Pfam" id="PF13517">
    <property type="entry name" value="FG-GAP_3"/>
    <property type="match status" value="1"/>
</dbReference>
<feature type="domain" description="PKD" evidence="4">
    <location>
        <begin position="4431"/>
        <end position="4482"/>
    </location>
</feature>
<dbReference type="InterPro" id="IPR000601">
    <property type="entry name" value="PKD_dom"/>
</dbReference>
<evidence type="ECO:0000256" key="3">
    <source>
        <dbReference type="SAM" id="SignalP"/>
    </source>
</evidence>
<dbReference type="InterPro" id="IPR050964">
    <property type="entry name" value="Striated_Muscle_Regulatory"/>
</dbReference>
<feature type="signal peptide" evidence="3">
    <location>
        <begin position="1"/>
        <end position="23"/>
    </location>
</feature>
<dbReference type="Pfam" id="PF13573">
    <property type="entry name" value="SprB"/>
    <property type="match status" value="3"/>
</dbReference>
<dbReference type="CDD" id="cd00146">
    <property type="entry name" value="PKD"/>
    <property type="match status" value="1"/>
</dbReference>
<proteinExistence type="predicted"/>
<dbReference type="PROSITE" id="PS50093">
    <property type="entry name" value="PKD"/>
    <property type="match status" value="1"/>
</dbReference>
<dbReference type="RefSeq" id="WP_146849412.1">
    <property type="nucleotide sequence ID" value="NZ_VORV01000003.1"/>
</dbReference>
<dbReference type="Gene3D" id="2.130.10.130">
    <property type="entry name" value="Integrin alpha, N-terminal"/>
    <property type="match status" value="1"/>
</dbReference>
<evidence type="ECO:0000313" key="6">
    <source>
        <dbReference type="Proteomes" id="UP000321927"/>
    </source>
</evidence>
<protein>
    <submittedName>
        <fullName evidence="5">PKD domain-containing protein</fullName>
    </submittedName>
</protein>
<dbReference type="Gene3D" id="2.60.40.10">
    <property type="entry name" value="Immunoglobulins"/>
    <property type="match status" value="1"/>
</dbReference>
<keyword evidence="2" id="KW-0677">Repeat</keyword>
<evidence type="ECO:0000256" key="1">
    <source>
        <dbReference type="ARBA" id="ARBA00022729"/>
    </source>
</evidence>
<keyword evidence="6" id="KW-1185">Reference proteome</keyword>
<dbReference type="PANTHER" id="PTHR13817">
    <property type="entry name" value="TITIN"/>
    <property type="match status" value="1"/>
</dbReference>
<dbReference type="Proteomes" id="UP000321927">
    <property type="component" value="Unassembled WGS sequence"/>
</dbReference>
<comment type="caution">
    <text evidence="5">The sequence shown here is derived from an EMBL/GenBank/DDBJ whole genome shotgun (WGS) entry which is preliminary data.</text>
</comment>
<dbReference type="SUPFAM" id="SSF49299">
    <property type="entry name" value="PKD domain"/>
    <property type="match status" value="1"/>
</dbReference>
<dbReference type="Pfam" id="PF13585">
    <property type="entry name" value="CHU_C"/>
    <property type="match status" value="1"/>
</dbReference>
<dbReference type="SMART" id="SM00089">
    <property type="entry name" value="PKD"/>
    <property type="match status" value="1"/>
</dbReference>